<accession>A0A8H2VTZ0</accession>
<protein>
    <submittedName>
        <fullName evidence="2">3d89c326-aeca-43f5-983c-06a98bf3dc09</fullName>
    </submittedName>
</protein>
<name>A0A8H2VTZ0_9HELO</name>
<dbReference type="Proteomes" id="UP000624404">
    <property type="component" value="Unassembled WGS sequence"/>
</dbReference>
<feature type="region of interest" description="Disordered" evidence="1">
    <location>
        <begin position="1"/>
        <end position="84"/>
    </location>
</feature>
<proteinExistence type="predicted"/>
<feature type="region of interest" description="Disordered" evidence="1">
    <location>
        <begin position="318"/>
        <end position="337"/>
    </location>
</feature>
<evidence type="ECO:0000313" key="3">
    <source>
        <dbReference type="Proteomes" id="UP000624404"/>
    </source>
</evidence>
<feature type="compositionally biased region" description="Low complexity" evidence="1">
    <location>
        <begin position="29"/>
        <end position="46"/>
    </location>
</feature>
<keyword evidence="3" id="KW-1185">Reference proteome</keyword>
<dbReference type="OrthoDB" id="3443855at2759"/>
<reference evidence="2" key="1">
    <citation type="submission" date="2020-10" db="EMBL/GenBank/DDBJ databases">
        <authorList>
            <person name="Kusch S."/>
        </authorList>
    </citation>
    <scope>NUCLEOTIDE SEQUENCE</scope>
    <source>
        <strain evidence="2">SwB9</strain>
    </source>
</reference>
<sequence>MSSKDIYNRATVYNPVAARTQAPQHNHTSRPAAPLSSSRQSSSIAPGPHTNLERDNKSSDGAYSLAAPKPYTTLERDNNSTPRASLSRLLEQHTALRKDGQNPASHNHTLLNRDQRSSSSSRQPTIMGAAATTAPSDAKSRFKTQHDINMASRQVKYQEMNHEEKKKQDEWVRDFIQYAGPCPAGFSWERVKYGYVCNGGNHLCTDDLLAEGKGGFYMGTLDAGWWGPTYDANILAQIKYTETKVWEYAKKHGLDPTIAPVIPEPDLPASGEIHPGIAKAMAGLGPMPQARSIEETHGSFTIVGYPERLGLPTSPRSYHTPAGLSHHSSGVPHQLSTLYGPGGLPNRLAMNMGNGSLSQAGQIPHGLGLPSYMGGPSGGGLCGNGFCGHHRH</sequence>
<comment type="caution">
    <text evidence="2">The sequence shown here is derived from an EMBL/GenBank/DDBJ whole genome shotgun (WGS) entry which is preliminary data.</text>
</comment>
<gene>
    <name evidence="2" type="ORF">SCLTRI_LOCUS4846</name>
</gene>
<organism evidence="2 3">
    <name type="scientific">Sclerotinia trifoliorum</name>
    <dbReference type="NCBI Taxonomy" id="28548"/>
    <lineage>
        <taxon>Eukaryota</taxon>
        <taxon>Fungi</taxon>
        <taxon>Dikarya</taxon>
        <taxon>Ascomycota</taxon>
        <taxon>Pezizomycotina</taxon>
        <taxon>Leotiomycetes</taxon>
        <taxon>Helotiales</taxon>
        <taxon>Sclerotiniaceae</taxon>
        <taxon>Sclerotinia</taxon>
    </lineage>
</organism>
<dbReference type="AlphaFoldDB" id="A0A8H2VTZ0"/>
<feature type="region of interest" description="Disordered" evidence="1">
    <location>
        <begin position="97"/>
        <end position="141"/>
    </location>
</feature>
<dbReference type="EMBL" id="CAJHIA010000013">
    <property type="protein sequence ID" value="CAD6445054.1"/>
    <property type="molecule type" value="Genomic_DNA"/>
</dbReference>
<evidence type="ECO:0000313" key="2">
    <source>
        <dbReference type="EMBL" id="CAD6445054.1"/>
    </source>
</evidence>
<evidence type="ECO:0000256" key="1">
    <source>
        <dbReference type="SAM" id="MobiDB-lite"/>
    </source>
</evidence>